<dbReference type="InterPro" id="IPR043502">
    <property type="entry name" value="DNA/RNA_pol_sf"/>
</dbReference>
<keyword evidence="4" id="KW-0255">Endonuclease</keyword>
<dbReference type="SUPFAM" id="SSF56672">
    <property type="entry name" value="DNA/RNA polymerases"/>
    <property type="match status" value="1"/>
</dbReference>
<evidence type="ECO:0000256" key="6">
    <source>
        <dbReference type="ARBA" id="ARBA00022918"/>
    </source>
</evidence>
<keyword evidence="1" id="KW-0808">Transferase</keyword>
<evidence type="ECO:0000313" key="9">
    <source>
        <dbReference type="Proteomes" id="UP001454036"/>
    </source>
</evidence>
<dbReference type="GO" id="GO:0016787">
    <property type="term" value="F:hydrolase activity"/>
    <property type="evidence" value="ECO:0007669"/>
    <property type="project" value="UniProtKB-KW"/>
</dbReference>
<comment type="caution">
    <text evidence="8">The sequence shown here is derived from an EMBL/GenBank/DDBJ whole genome shotgun (WGS) entry which is preliminary data.</text>
</comment>
<dbReference type="EMBL" id="BAABME010017150">
    <property type="protein sequence ID" value="GAA0148975.1"/>
    <property type="molecule type" value="Genomic_DNA"/>
</dbReference>
<accession>A0AAV3PBD4</accession>
<evidence type="ECO:0000256" key="2">
    <source>
        <dbReference type="ARBA" id="ARBA00022695"/>
    </source>
</evidence>
<organism evidence="8 9">
    <name type="scientific">Lithospermum erythrorhizon</name>
    <name type="common">Purple gromwell</name>
    <name type="synonym">Lithospermum officinale var. erythrorhizon</name>
    <dbReference type="NCBI Taxonomy" id="34254"/>
    <lineage>
        <taxon>Eukaryota</taxon>
        <taxon>Viridiplantae</taxon>
        <taxon>Streptophyta</taxon>
        <taxon>Embryophyta</taxon>
        <taxon>Tracheophyta</taxon>
        <taxon>Spermatophyta</taxon>
        <taxon>Magnoliopsida</taxon>
        <taxon>eudicotyledons</taxon>
        <taxon>Gunneridae</taxon>
        <taxon>Pentapetalae</taxon>
        <taxon>asterids</taxon>
        <taxon>lamiids</taxon>
        <taxon>Boraginales</taxon>
        <taxon>Boraginaceae</taxon>
        <taxon>Boraginoideae</taxon>
        <taxon>Lithospermeae</taxon>
        <taxon>Lithospermum</taxon>
    </lineage>
</organism>
<dbReference type="PANTHER" id="PTHR48475">
    <property type="entry name" value="RIBONUCLEASE H"/>
    <property type="match status" value="1"/>
</dbReference>
<evidence type="ECO:0000313" key="8">
    <source>
        <dbReference type="EMBL" id="GAA0148975.1"/>
    </source>
</evidence>
<dbReference type="GO" id="GO:0003964">
    <property type="term" value="F:RNA-directed DNA polymerase activity"/>
    <property type="evidence" value="ECO:0007669"/>
    <property type="project" value="UniProtKB-KW"/>
</dbReference>
<dbReference type="GO" id="GO:0004519">
    <property type="term" value="F:endonuclease activity"/>
    <property type="evidence" value="ECO:0007669"/>
    <property type="project" value="UniProtKB-KW"/>
</dbReference>
<dbReference type="AlphaFoldDB" id="A0AAV3PBD4"/>
<dbReference type="InterPro" id="IPR041373">
    <property type="entry name" value="RT_RNaseH"/>
</dbReference>
<dbReference type="Pfam" id="PF17917">
    <property type="entry name" value="RT_RNaseH"/>
    <property type="match status" value="1"/>
</dbReference>
<gene>
    <name evidence="8" type="ORF">LIER_36837</name>
</gene>
<keyword evidence="6" id="KW-0695">RNA-directed DNA polymerase</keyword>
<evidence type="ECO:0000259" key="7">
    <source>
        <dbReference type="Pfam" id="PF17917"/>
    </source>
</evidence>
<keyword evidence="2" id="KW-0548">Nucleotidyltransferase</keyword>
<dbReference type="PANTHER" id="PTHR48475:SF2">
    <property type="entry name" value="RIBONUCLEASE H"/>
    <property type="match status" value="1"/>
</dbReference>
<name>A0AAV3PBD4_LITER</name>
<keyword evidence="5" id="KW-0378">Hydrolase</keyword>
<feature type="domain" description="Reverse transcriptase RNase H-like" evidence="7">
    <location>
        <begin position="40"/>
        <end position="109"/>
    </location>
</feature>
<proteinExistence type="predicted"/>
<evidence type="ECO:0000256" key="5">
    <source>
        <dbReference type="ARBA" id="ARBA00022801"/>
    </source>
</evidence>
<dbReference type="Proteomes" id="UP001454036">
    <property type="component" value="Unassembled WGS sequence"/>
</dbReference>
<keyword evidence="3" id="KW-0540">Nuclease</keyword>
<keyword evidence="9" id="KW-1185">Reference proteome</keyword>
<protein>
    <recommendedName>
        <fullName evidence="7">Reverse transcriptase RNase H-like domain-containing protein</fullName>
    </recommendedName>
</protein>
<evidence type="ECO:0000256" key="1">
    <source>
        <dbReference type="ARBA" id="ARBA00022679"/>
    </source>
</evidence>
<evidence type="ECO:0000256" key="4">
    <source>
        <dbReference type="ARBA" id="ARBA00022759"/>
    </source>
</evidence>
<reference evidence="8 9" key="1">
    <citation type="submission" date="2024-01" db="EMBL/GenBank/DDBJ databases">
        <title>The complete chloroplast genome sequence of Lithospermum erythrorhizon: insights into the phylogenetic relationship among Boraginaceae species and the maternal lineages of purple gromwells.</title>
        <authorList>
            <person name="Okada T."/>
            <person name="Watanabe K."/>
        </authorList>
    </citation>
    <scope>NUCLEOTIDE SEQUENCE [LARGE SCALE GENOMIC DNA]</scope>
</reference>
<evidence type="ECO:0000256" key="3">
    <source>
        <dbReference type="ARBA" id="ARBA00022722"/>
    </source>
</evidence>
<sequence length="124" mass="14253">MPEVDLEVSIHRLYDDPHYTPIKHKKWTFSKENKGHPGEALSSVLVREEKKVPRPVYYVSRVMRGAEMRYRLTERLVYALIVAAGKLKPYFEAYPMEVVTDQPLRKILKTLAGLGGSQMGYSAE</sequence>